<evidence type="ECO:0000256" key="1">
    <source>
        <dbReference type="SAM" id="MobiDB-lite"/>
    </source>
</evidence>
<keyword evidence="3" id="KW-1185">Reference proteome</keyword>
<dbReference type="Proteomes" id="UP001217089">
    <property type="component" value="Unassembled WGS sequence"/>
</dbReference>
<proteinExistence type="predicted"/>
<comment type="caution">
    <text evidence="2">The sequence shown here is derived from an EMBL/GenBank/DDBJ whole genome shotgun (WGS) entry which is preliminary data.</text>
</comment>
<evidence type="ECO:0000313" key="2">
    <source>
        <dbReference type="EMBL" id="KAJ8322329.1"/>
    </source>
</evidence>
<organism evidence="2 3">
    <name type="scientific">Tegillarca granosa</name>
    <name type="common">Malaysian cockle</name>
    <name type="synonym">Anadara granosa</name>
    <dbReference type="NCBI Taxonomy" id="220873"/>
    <lineage>
        <taxon>Eukaryota</taxon>
        <taxon>Metazoa</taxon>
        <taxon>Spiralia</taxon>
        <taxon>Lophotrochozoa</taxon>
        <taxon>Mollusca</taxon>
        <taxon>Bivalvia</taxon>
        <taxon>Autobranchia</taxon>
        <taxon>Pteriomorphia</taxon>
        <taxon>Arcoida</taxon>
        <taxon>Arcoidea</taxon>
        <taxon>Arcidae</taxon>
        <taxon>Tegillarca</taxon>
    </lineage>
</organism>
<name>A0ABQ9FYL4_TEGGR</name>
<accession>A0ABQ9FYL4</accession>
<dbReference type="EMBL" id="JARBDR010000018">
    <property type="protein sequence ID" value="KAJ8322329.1"/>
    <property type="molecule type" value="Genomic_DNA"/>
</dbReference>
<sequence>MFLSICMTGSLSFNSFVNLLNIFQSITTLKFAQNSLALFNPIAVSLLRNASFLSSATDIVNKLVWKGLNPARQWYLYENIRDHCFYEESKEKTCPKPLAPKPEIKSELKHK</sequence>
<feature type="region of interest" description="Disordered" evidence="1">
    <location>
        <begin position="90"/>
        <end position="111"/>
    </location>
</feature>
<reference evidence="2 3" key="1">
    <citation type="submission" date="2022-12" db="EMBL/GenBank/DDBJ databases">
        <title>Chromosome-level genome of Tegillarca granosa.</title>
        <authorList>
            <person name="Kim J."/>
        </authorList>
    </citation>
    <scope>NUCLEOTIDE SEQUENCE [LARGE SCALE GENOMIC DNA]</scope>
    <source>
        <strain evidence="2">Teg-2019</strain>
        <tissue evidence="2">Adductor muscle</tissue>
    </source>
</reference>
<evidence type="ECO:0000313" key="3">
    <source>
        <dbReference type="Proteomes" id="UP001217089"/>
    </source>
</evidence>
<gene>
    <name evidence="2" type="ORF">KUTeg_000800</name>
</gene>
<protein>
    <submittedName>
        <fullName evidence="2">Uncharacterized protein</fullName>
    </submittedName>
</protein>
<feature type="compositionally biased region" description="Basic and acidic residues" evidence="1">
    <location>
        <begin position="102"/>
        <end position="111"/>
    </location>
</feature>